<dbReference type="Gene3D" id="3.40.190.10">
    <property type="entry name" value="Periplasmic binding protein-like II"/>
    <property type="match status" value="1"/>
</dbReference>
<accession>A0A2P2CDD5</accession>
<dbReference type="InterPro" id="IPR030678">
    <property type="entry name" value="Peptide/Ni-bd"/>
</dbReference>
<dbReference type="GO" id="GO:0042597">
    <property type="term" value="C:periplasmic space"/>
    <property type="evidence" value="ECO:0007669"/>
    <property type="project" value="UniProtKB-ARBA"/>
</dbReference>
<dbReference type="GO" id="GO:1904680">
    <property type="term" value="F:peptide transmembrane transporter activity"/>
    <property type="evidence" value="ECO:0007669"/>
    <property type="project" value="TreeGrafter"/>
</dbReference>
<dbReference type="SUPFAM" id="SSF53850">
    <property type="entry name" value="Periplasmic binding protein-like II"/>
    <property type="match status" value="1"/>
</dbReference>
<proteinExistence type="inferred from homology"/>
<dbReference type="AlphaFoldDB" id="A0A2P2CDD5"/>
<dbReference type="GO" id="GO:0043190">
    <property type="term" value="C:ATP-binding cassette (ABC) transporter complex"/>
    <property type="evidence" value="ECO:0007669"/>
    <property type="project" value="InterPro"/>
</dbReference>
<evidence type="ECO:0000256" key="3">
    <source>
        <dbReference type="ARBA" id="ARBA00022729"/>
    </source>
</evidence>
<dbReference type="InterPro" id="IPR039424">
    <property type="entry name" value="SBP_5"/>
</dbReference>
<evidence type="ECO:0000256" key="1">
    <source>
        <dbReference type="ARBA" id="ARBA00005695"/>
    </source>
</evidence>
<dbReference type="InterPro" id="IPR000914">
    <property type="entry name" value="SBP_5_dom"/>
</dbReference>
<feature type="domain" description="Solute-binding protein family 5" evidence="4">
    <location>
        <begin position="89"/>
        <end position="413"/>
    </location>
</feature>
<protein>
    <submittedName>
        <fullName evidence="5">Extracellular solute-binding protein family 5</fullName>
    </submittedName>
</protein>
<dbReference type="GO" id="GO:0015833">
    <property type="term" value="P:peptide transport"/>
    <property type="evidence" value="ECO:0007669"/>
    <property type="project" value="TreeGrafter"/>
</dbReference>
<reference evidence="5" key="1">
    <citation type="submission" date="2015-08" db="EMBL/GenBank/DDBJ databases">
        <authorList>
            <person name="Babu N.S."/>
            <person name="Beckwith C.J."/>
            <person name="Beseler K.G."/>
            <person name="Brison A."/>
            <person name="Carone J.V."/>
            <person name="Caskin T.P."/>
            <person name="Diamond M."/>
            <person name="Durham M.E."/>
            <person name="Foxe J.M."/>
            <person name="Go M."/>
            <person name="Henderson B.A."/>
            <person name="Jones I.B."/>
            <person name="McGettigan J.A."/>
            <person name="Micheletti S.J."/>
            <person name="Nasrallah M.E."/>
            <person name="Ortiz D."/>
            <person name="Piller C.R."/>
            <person name="Privatt S.R."/>
            <person name="Schneider S.L."/>
            <person name="Sharp S."/>
            <person name="Smith T.C."/>
            <person name="Stanton J.D."/>
            <person name="Ullery H.E."/>
            <person name="Wilson R.J."/>
            <person name="Serrano M.G."/>
            <person name="Buck G."/>
            <person name="Lee V."/>
            <person name="Wang Y."/>
            <person name="Carvalho R."/>
            <person name="Voegtly L."/>
            <person name="Shi R."/>
            <person name="Duckworth R."/>
            <person name="Johnson A."/>
            <person name="Loviza R."/>
            <person name="Walstead R."/>
            <person name="Shah Z."/>
            <person name="Kiflezghi M."/>
            <person name="Wade K."/>
            <person name="Ball S.L."/>
            <person name="Bradley K.W."/>
            <person name="Asai D.J."/>
            <person name="Bowman C.A."/>
            <person name="Russell D.A."/>
            <person name="Pope W.H."/>
            <person name="Jacobs-Sera D."/>
            <person name="Hendrix R.W."/>
            <person name="Hatfull G.F."/>
        </authorList>
    </citation>
    <scope>NUCLEOTIDE SEQUENCE</scope>
</reference>
<evidence type="ECO:0000256" key="2">
    <source>
        <dbReference type="ARBA" id="ARBA00022448"/>
    </source>
</evidence>
<dbReference type="PANTHER" id="PTHR30290">
    <property type="entry name" value="PERIPLASMIC BINDING COMPONENT OF ABC TRANSPORTER"/>
    <property type="match status" value="1"/>
</dbReference>
<dbReference type="Pfam" id="PF00496">
    <property type="entry name" value="SBP_bac_5"/>
    <property type="match status" value="1"/>
</dbReference>
<keyword evidence="3" id="KW-0732">Signal</keyword>
<dbReference type="Gene3D" id="3.10.105.10">
    <property type="entry name" value="Dipeptide-binding Protein, Domain 3"/>
    <property type="match status" value="1"/>
</dbReference>
<comment type="similarity">
    <text evidence="1">Belongs to the bacterial solute-binding protein 5 family.</text>
</comment>
<keyword evidence="2" id="KW-0813">Transport</keyword>
<dbReference type="PROSITE" id="PS51257">
    <property type="entry name" value="PROKAR_LIPOPROTEIN"/>
    <property type="match status" value="1"/>
</dbReference>
<dbReference type="CDD" id="cd00995">
    <property type="entry name" value="PBP2_NikA_DppA_OppA_like"/>
    <property type="match status" value="1"/>
</dbReference>
<dbReference type="EMBL" id="CZKB01000012">
    <property type="protein sequence ID" value="CUR60016.1"/>
    <property type="molecule type" value="Genomic_DNA"/>
</dbReference>
<dbReference type="PIRSF" id="PIRSF002741">
    <property type="entry name" value="MppA"/>
    <property type="match status" value="1"/>
</dbReference>
<evidence type="ECO:0000259" key="4">
    <source>
        <dbReference type="Pfam" id="PF00496"/>
    </source>
</evidence>
<sequence length="522" mass="56265">MTTRPHHSFTKVAGLLAATALVASATTACSSAVAEQRGGGSTGGERVLRIGATNDIVPATVFTNSSDTVNTLIGSVYDSLVDYPLDSVEPQPSLATDWTLSDDGTSLTLNLRDDVTFHSGRDLTSKDVEFSIRTWADPTWTVQLQRTAAAVTGFDTSDPHAITLELAHPLSNIFDLLDMVPILDSESFDQLKTGEAYVGTGPFTFESWTPNAKVELAANEDYWGGAPEVDKVEIDIISDPQGQVSALRSGQVDLITGASNRDLAALAEDDAFDVEKGTGADQQIYVGANVANPLLEDVRLRQAVAYALDRERIVDEVFQGQGVPNSLPWAETSLAYDAEQAGRYFRDVAKAKKLVAEVGGTTSLPLTYPAGNANYEAVAQIVQANLEEVGIPTELVPVEYTQFIKQLIGGEFEGLWILQHNYAQFTPSTLAVSAYPFNADKNASHFVDDDYKAHAEAAWKRPDGTDEEALAIYRELNEDLLDNAFLLEIATLAPQVATTAGVSGYTWSKRAELQLDDVTFGG</sequence>
<organism evidence="5">
    <name type="scientific">metagenome</name>
    <dbReference type="NCBI Taxonomy" id="256318"/>
    <lineage>
        <taxon>unclassified sequences</taxon>
        <taxon>metagenomes</taxon>
    </lineage>
</organism>
<dbReference type="PANTHER" id="PTHR30290:SF9">
    <property type="entry name" value="OLIGOPEPTIDE-BINDING PROTEIN APPA"/>
    <property type="match status" value="1"/>
</dbReference>
<gene>
    <name evidence="5" type="ORF">NOCA120036</name>
</gene>
<evidence type="ECO:0000313" key="5">
    <source>
        <dbReference type="EMBL" id="CUR60016.1"/>
    </source>
</evidence>
<name>A0A2P2CDD5_9ZZZZ</name>